<comment type="caution">
    <text evidence="1">The sequence shown here is derived from an EMBL/GenBank/DDBJ whole genome shotgun (WGS) entry which is preliminary data.</text>
</comment>
<feature type="non-terminal residue" evidence="1">
    <location>
        <position position="1"/>
    </location>
</feature>
<gene>
    <name evidence="1" type="ORF">RFH988_LOCUS22795</name>
</gene>
<accession>A0A814TZ25</accession>
<dbReference type="AlphaFoldDB" id="A0A814TZ25"/>
<evidence type="ECO:0000313" key="1">
    <source>
        <dbReference type="EMBL" id="CAF1167726.1"/>
    </source>
</evidence>
<reference evidence="1" key="1">
    <citation type="submission" date="2021-02" db="EMBL/GenBank/DDBJ databases">
        <authorList>
            <person name="Nowell W R."/>
        </authorList>
    </citation>
    <scope>NUCLEOTIDE SEQUENCE</scope>
</reference>
<protein>
    <submittedName>
        <fullName evidence="1">Uncharacterized protein</fullName>
    </submittedName>
</protein>
<proteinExistence type="predicted"/>
<organism evidence="1 2">
    <name type="scientific">Rotaria sordida</name>
    <dbReference type="NCBI Taxonomy" id="392033"/>
    <lineage>
        <taxon>Eukaryota</taxon>
        <taxon>Metazoa</taxon>
        <taxon>Spiralia</taxon>
        <taxon>Gnathifera</taxon>
        <taxon>Rotifera</taxon>
        <taxon>Eurotatoria</taxon>
        <taxon>Bdelloidea</taxon>
        <taxon>Philodinida</taxon>
        <taxon>Philodinidae</taxon>
        <taxon>Rotaria</taxon>
    </lineage>
</organism>
<sequence>NGSLTQYNNEKKLWQLLFAPERTGLHELIVYAKRNNDNESTSKPAVKFYLDVTTLRRSMKFPLIYSQFQSKKCQIYTPIDGILKKDSVVPIHCVIPGASDVNLTVDSQWLESEGYTDPTLRRQITAGSKDVTIYAKYGQKQTYDGLVKYTVQ</sequence>
<dbReference type="OrthoDB" id="10044301at2759"/>
<dbReference type="EMBL" id="CAJNOO010001539">
    <property type="protein sequence ID" value="CAF1167726.1"/>
    <property type="molecule type" value="Genomic_DNA"/>
</dbReference>
<name>A0A814TZ25_9BILA</name>
<evidence type="ECO:0000313" key="2">
    <source>
        <dbReference type="Proteomes" id="UP000663882"/>
    </source>
</evidence>
<dbReference type="Proteomes" id="UP000663882">
    <property type="component" value="Unassembled WGS sequence"/>
</dbReference>